<organism evidence="2 3">
    <name type="scientific">Rhizophagus irregularis</name>
    <dbReference type="NCBI Taxonomy" id="588596"/>
    <lineage>
        <taxon>Eukaryota</taxon>
        <taxon>Fungi</taxon>
        <taxon>Fungi incertae sedis</taxon>
        <taxon>Mucoromycota</taxon>
        <taxon>Glomeromycotina</taxon>
        <taxon>Glomeromycetes</taxon>
        <taxon>Glomerales</taxon>
        <taxon>Glomeraceae</taxon>
        <taxon>Rhizophagus</taxon>
    </lineage>
</organism>
<reference evidence="2 3" key="1">
    <citation type="submission" date="2016-04" db="EMBL/GenBank/DDBJ databases">
        <title>Genome analyses suggest a sexual origin of heterokaryosis in a supposedly ancient asexual fungus.</title>
        <authorList>
            <person name="Ropars J."/>
            <person name="Sedzielewska K."/>
            <person name="Noel J."/>
            <person name="Charron P."/>
            <person name="Farinelli L."/>
            <person name="Marton T."/>
            <person name="Kruger M."/>
            <person name="Pelin A."/>
            <person name="Brachmann A."/>
            <person name="Corradi N."/>
        </authorList>
    </citation>
    <scope>NUCLEOTIDE SEQUENCE [LARGE SCALE GENOMIC DNA]</scope>
    <source>
        <strain evidence="2 3">C2</strain>
    </source>
</reference>
<dbReference type="AlphaFoldDB" id="A0A2N1M794"/>
<proteinExistence type="predicted"/>
<name>A0A2N1M794_9GLOM</name>
<gene>
    <name evidence="2" type="ORF">RhiirC2_871798</name>
</gene>
<protein>
    <recommendedName>
        <fullName evidence="1">DUF8211 domain-containing protein</fullName>
    </recommendedName>
</protein>
<reference evidence="2 3" key="2">
    <citation type="submission" date="2017-10" db="EMBL/GenBank/DDBJ databases">
        <title>Extensive intraspecific genome diversity in a model arbuscular mycorrhizal fungus.</title>
        <authorList>
            <person name="Chen E.C.H."/>
            <person name="Morin E."/>
            <person name="Baudet D."/>
            <person name="Noel J."/>
            <person name="Ndikumana S."/>
            <person name="Charron P."/>
            <person name="St-Onge C."/>
            <person name="Giorgi J."/>
            <person name="Grigoriev I.V."/>
            <person name="Roux C."/>
            <person name="Martin F.M."/>
            <person name="Corradi N."/>
        </authorList>
    </citation>
    <scope>NUCLEOTIDE SEQUENCE [LARGE SCALE GENOMIC DNA]</scope>
    <source>
        <strain evidence="2 3">C2</strain>
    </source>
</reference>
<dbReference type="Proteomes" id="UP000233469">
    <property type="component" value="Unassembled WGS sequence"/>
</dbReference>
<dbReference type="InterPro" id="IPR058524">
    <property type="entry name" value="DUF8211"/>
</dbReference>
<evidence type="ECO:0000313" key="2">
    <source>
        <dbReference type="EMBL" id="PKK57515.1"/>
    </source>
</evidence>
<dbReference type="VEuPathDB" id="FungiDB:FUN_022069"/>
<dbReference type="EMBL" id="LLXL01004316">
    <property type="protein sequence ID" value="PKK57515.1"/>
    <property type="molecule type" value="Genomic_DNA"/>
</dbReference>
<feature type="domain" description="DUF8211" evidence="1">
    <location>
        <begin position="155"/>
        <end position="290"/>
    </location>
</feature>
<evidence type="ECO:0000259" key="1">
    <source>
        <dbReference type="Pfam" id="PF26638"/>
    </source>
</evidence>
<sequence length="418" mass="49204">MSSTPINHYSTSQLLNFKFQILKQLTHFFSMQTVIPQRLQNKFFTLIRKKLLEHLDFIVSRAQKKDENNHMTKTFFNFSYKKYRYYFGIYLPCNHCHTVDPLSNTATACLIPTPFTMSLHRQACIIHHKQLTLYFTSKDNKIPDVSTSNTFKNFHATRLYNRWAKKKIHNNFSNRLGISFTTTYRTFSRNVITKKGLDYIYGKVYQNFSCTPSSFPKVKKRQEKRFDALTRHTFHNANLCADALMEDKLQAARHHVLLFQENQSITKPIKHLRYKKKFVAPLQGYYTFPLPFSKRKCTSVVTPSDLPHDVSSIVSPTIVDPTLKCKLKPLTVGSKAWLAHMGEIYNIHLENLQYDLDRKVAISQWDTTDEKGYLNDELQKMAIWIPITVSIKIKRMMTRIRIVLRWEFILFIWLSGFT</sequence>
<comment type="caution">
    <text evidence="2">The sequence shown here is derived from an EMBL/GenBank/DDBJ whole genome shotgun (WGS) entry which is preliminary data.</text>
</comment>
<dbReference type="Pfam" id="PF26638">
    <property type="entry name" value="DUF8211"/>
    <property type="match status" value="1"/>
</dbReference>
<evidence type="ECO:0000313" key="3">
    <source>
        <dbReference type="Proteomes" id="UP000233469"/>
    </source>
</evidence>
<accession>A0A2N1M794</accession>
<dbReference type="VEuPathDB" id="FungiDB:RhiirA1_470729"/>